<keyword evidence="1" id="KW-0805">Transcription regulation</keyword>
<evidence type="ECO:0000256" key="3">
    <source>
        <dbReference type="ARBA" id="ARBA00023163"/>
    </source>
</evidence>
<dbReference type="SMART" id="SM00345">
    <property type="entry name" value="HTH_GNTR"/>
    <property type="match status" value="1"/>
</dbReference>
<organism evidence="5 6">
    <name type="scientific">Lacticaseibacillus yichunensis</name>
    <dbReference type="NCBI Taxonomy" id="2486015"/>
    <lineage>
        <taxon>Bacteria</taxon>
        <taxon>Bacillati</taxon>
        <taxon>Bacillota</taxon>
        <taxon>Bacilli</taxon>
        <taxon>Lactobacillales</taxon>
        <taxon>Lactobacillaceae</taxon>
        <taxon>Lacticaseibacillus</taxon>
    </lineage>
</organism>
<dbReference type="InterPro" id="IPR036390">
    <property type="entry name" value="WH_DNA-bd_sf"/>
</dbReference>
<evidence type="ECO:0000256" key="1">
    <source>
        <dbReference type="ARBA" id="ARBA00023015"/>
    </source>
</evidence>
<evidence type="ECO:0000256" key="2">
    <source>
        <dbReference type="ARBA" id="ARBA00023125"/>
    </source>
</evidence>
<accession>A0ABW4CPE8</accession>
<dbReference type="InterPro" id="IPR011663">
    <property type="entry name" value="UTRA"/>
</dbReference>
<feature type="domain" description="HTH gntR-type" evidence="4">
    <location>
        <begin position="1"/>
        <end position="65"/>
    </location>
</feature>
<sequence length="235" mass="27006">MYHEIAEDLIRAIEAGNFHDKLPTEQQLMKQYAVSRNTIRRAIDVVYQRGLLRRVQGSGYFINQTQLENKATLNLSFGVGKKLLAGGILTSKVVTFDRVKAGEIDLASRLRIDADLDLYRIFRLRYLNAQLYCYEQAYYMRDVIPFLSTDSINSSILDFVRDTYDIEISSSENFISQVSLEPDQAELLHAPVGTLKMMLEQVSYSKNNVPFNFSRTIYDYPGLNFYFHSAHLASN</sequence>
<dbReference type="SMART" id="SM00866">
    <property type="entry name" value="UTRA"/>
    <property type="match status" value="1"/>
</dbReference>
<dbReference type="Proteomes" id="UP001597192">
    <property type="component" value="Unassembled WGS sequence"/>
</dbReference>
<dbReference type="InterPro" id="IPR028978">
    <property type="entry name" value="Chorismate_lyase_/UTRA_dom_sf"/>
</dbReference>
<dbReference type="CDD" id="cd07377">
    <property type="entry name" value="WHTH_GntR"/>
    <property type="match status" value="1"/>
</dbReference>
<name>A0ABW4CPE8_9LACO</name>
<keyword evidence="6" id="KW-1185">Reference proteome</keyword>
<reference evidence="6" key="1">
    <citation type="journal article" date="2019" name="Int. J. Syst. Evol. Microbiol.">
        <title>The Global Catalogue of Microorganisms (GCM) 10K type strain sequencing project: providing services to taxonomists for standard genome sequencing and annotation.</title>
        <authorList>
            <consortium name="The Broad Institute Genomics Platform"/>
            <consortium name="The Broad Institute Genome Sequencing Center for Infectious Disease"/>
            <person name="Wu L."/>
            <person name="Ma J."/>
        </authorList>
    </citation>
    <scope>NUCLEOTIDE SEQUENCE [LARGE SCALE GENOMIC DNA]</scope>
    <source>
        <strain evidence="6">CCM 8947</strain>
    </source>
</reference>
<dbReference type="InterPro" id="IPR050679">
    <property type="entry name" value="Bact_HTH_transcr_reg"/>
</dbReference>
<keyword evidence="3" id="KW-0804">Transcription</keyword>
<dbReference type="Gene3D" id="1.10.10.10">
    <property type="entry name" value="Winged helix-like DNA-binding domain superfamily/Winged helix DNA-binding domain"/>
    <property type="match status" value="1"/>
</dbReference>
<dbReference type="RefSeq" id="WP_125696294.1">
    <property type="nucleotide sequence ID" value="NZ_JBHTOG010000022.1"/>
</dbReference>
<evidence type="ECO:0000259" key="4">
    <source>
        <dbReference type="PROSITE" id="PS50949"/>
    </source>
</evidence>
<dbReference type="PRINTS" id="PR00035">
    <property type="entry name" value="HTHGNTR"/>
</dbReference>
<dbReference type="PROSITE" id="PS50949">
    <property type="entry name" value="HTH_GNTR"/>
    <property type="match status" value="1"/>
</dbReference>
<proteinExistence type="predicted"/>
<evidence type="ECO:0000313" key="5">
    <source>
        <dbReference type="EMBL" id="MFD1432064.1"/>
    </source>
</evidence>
<dbReference type="SUPFAM" id="SSF46785">
    <property type="entry name" value="Winged helix' DNA-binding domain"/>
    <property type="match status" value="1"/>
</dbReference>
<dbReference type="InterPro" id="IPR036388">
    <property type="entry name" value="WH-like_DNA-bd_sf"/>
</dbReference>
<dbReference type="SUPFAM" id="SSF64288">
    <property type="entry name" value="Chorismate lyase-like"/>
    <property type="match status" value="1"/>
</dbReference>
<dbReference type="Pfam" id="PF07702">
    <property type="entry name" value="UTRA"/>
    <property type="match status" value="1"/>
</dbReference>
<keyword evidence="2" id="KW-0238">DNA-binding</keyword>
<protein>
    <submittedName>
        <fullName evidence="5">GntR family transcriptional regulator</fullName>
    </submittedName>
</protein>
<dbReference type="Gene3D" id="3.40.1410.10">
    <property type="entry name" value="Chorismate lyase-like"/>
    <property type="match status" value="1"/>
</dbReference>
<dbReference type="EMBL" id="JBHTOG010000022">
    <property type="protein sequence ID" value="MFD1432064.1"/>
    <property type="molecule type" value="Genomic_DNA"/>
</dbReference>
<dbReference type="PANTHER" id="PTHR44846">
    <property type="entry name" value="MANNOSYL-D-GLYCERATE TRANSPORT/METABOLISM SYSTEM REPRESSOR MNGR-RELATED"/>
    <property type="match status" value="1"/>
</dbReference>
<dbReference type="InterPro" id="IPR000524">
    <property type="entry name" value="Tscrpt_reg_HTH_GntR"/>
</dbReference>
<dbReference type="Pfam" id="PF00392">
    <property type="entry name" value="GntR"/>
    <property type="match status" value="1"/>
</dbReference>
<comment type="caution">
    <text evidence="5">The sequence shown here is derived from an EMBL/GenBank/DDBJ whole genome shotgun (WGS) entry which is preliminary data.</text>
</comment>
<dbReference type="PANTHER" id="PTHR44846:SF4">
    <property type="entry name" value="HTH GNTR-TYPE DOMAIN-CONTAINING PROTEIN"/>
    <property type="match status" value="1"/>
</dbReference>
<evidence type="ECO:0000313" key="6">
    <source>
        <dbReference type="Proteomes" id="UP001597192"/>
    </source>
</evidence>
<gene>
    <name evidence="5" type="ORF">ACFQ47_05130</name>
</gene>